<dbReference type="Proteomes" id="UP001156441">
    <property type="component" value="Unassembled WGS sequence"/>
</dbReference>
<dbReference type="RefSeq" id="WP_260190804.1">
    <property type="nucleotide sequence ID" value="NZ_JAFFZE010000009.1"/>
</dbReference>
<evidence type="ECO:0000313" key="5">
    <source>
        <dbReference type="Proteomes" id="UP001156441"/>
    </source>
</evidence>
<dbReference type="PROSITE" id="PS50801">
    <property type="entry name" value="STAS"/>
    <property type="match status" value="1"/>
</dbReference>
<dbReference type="PANTHER" id="PTHR33495">
    <property type="entry name" value="ANTI-SIGMA FACTOR ANTAGONIST TM_1081-RELATED-RELATED"/>
    <property type="match status" value="1"/>
</dbReference>
<accession>A0ABT2J738</accession>
<comment type="caution">
    <text evidence="4">The sequence shown here is derived from an EMBL/GenBank/DDBJ whole genome shotgun (WGS) entry which is preliminary data.</text>
</comment>
<dbReference type="SUPFAM" id="SSF52091">
    <property type="entry name" value="SpoIIaa-like"/>
    <property type="match status" value="1"/>
</dbReference>
<proteinExistence type="inferred from homology"/>
<name>A0ABT2J738_9PSEU</name>
<dbReference type="InterPro" id="IPR036513">
    <property type="entry name" value="STAS_dom_sf"/>
</dbReference>
<reference evidence="4 5" key="1">
    <citation type="submission" date="2021-02" db="EMBL/GenBank/DDBJ databases">
        <title>Actinophytocola xerophila sp. nov., isolated from soil of cotton cropping field.</title>
        <authorList>
            <person name="Huang R."/>
            <person name="Chen X."/>
            <person name="Ge X."/>
            <person name="Liu W."/>
        </authorList>
    </citation>
    <scope>NUCLEOTIDE SEQUENCE [LARGE SCALE GENOMIC DNA]</scope>
    <source>
        <strain evidence="4 5">S1-96</strain>
    </source>
</reference>
<dbReference type="CDD" id="cd07043">
    <property type="entry name" value="STAS_anti-anti-sigma_factors"/>
    <property type="match status" value="1"/>
</dbReference>
<dbReference type="PANTHER" id="PTHR33495:SF2">
    <property type="entry name" value="ANTI-SIGMA FACTOR ANTAGONIST TM_1081-RELATED"/>
    <property type="match status" value="1"/>
</dbReference>
<dbReference type="NCBIfam" id="TIGR00377">
    <property type="entry name" value="ant_ant_sig"/>
    <property type="match status" value="1"/>
</dbReference>
<gene>
    <name evidence="4" type="ORF">JT362_09905</name>
</gene>
<evidence type="ECO:0000259" key="3">
    <source>
        <dbReference type="PROSITE" id="PS50801"/>
    </source>
</evidence>
<evidence type="ECO:0000313" key="4">
    <source>
        <dbReference type="EMBL" id="MCT2583429.1"/>
    </source>
</evidence>
<dbReference type="Gene3D" id="3.30.750.24">
    <property type="entry name" value="STAS domain"/>
    <property type="match status" value="1"/>
</dbReference>
<organism evidence="4 5">
    <name type="scientific">Actinophytocola gossypii</name>
    <dbReference type="NCBI Taxonomy" id="2812003"/>
    <lineage>
        <taxon>Bacteria</taxon>
        <taxon>Bacillati</taxon>
        <taxon>Actinomycetota</taxon>
        <taxon>Actinomycetes</taxon>
        <taxon>Pseudonocardiales</taxon>
        <taxon>Pseudonocardiaceae</taxon>
    </lineage>
</organism>
<feature type="domain" description="STAS" evidence="3">
    <location>
        <begin position="28"/>
        <end position="122"/>
    </location>
</feature>
<dbReference type="InterPro" id="IPR058548">
    <property type="entry name" value="MlaB-like_STAS"/>
</dbReference>
<dbReference type="EMBL" id="JAFFZE010000009">
    <property type="protein sequence ID" value="MCT2583429.1"/>
    <property type="molecule type" value="Genomic_DNA"/>
</dbReference>
<dbReference type="InterPro" id="IPR002645">
    <property type="entry name" value="STAS_dom"/>
</dbReference>
<dbReference type="InterPro" id="IPR003658">
    <property type="entry name" value="Anti-sigma_ant"/>
</dbReference>
<dbReference type="Pfam" id="PF13466">
    <property type="entry name" value="STAS_2"/>
    <property type="match status" value="1"/>
</dbReference>
<protein>
    <recommendedName>
        <fullName evidence="2">Anti-sigma factor antagonist</fullName>
    </recommendedName>
</protein>
<evidence type="ECO:0000256" key="2">
    <source>
        <dbReference type="RuleBase" id="RU003749"/>
    </source>
</evidence>
<keyword evidence="5" id="KW-1185">Reference proteome</keyword>
<evidence type="ECO:0000256" key="1">
    <source>
        <dbReference type="ARBA" id="ARBA00009013"/>
    </source>
</evidence>
<comment type="similarity">
    <text evidence="1 2">Belongs to the anti-sigma-factor antagonist family.</text>
</comment>
<sequence length="127" mass="13903">MFERPDELVADYSPLRVRRVPYRADLEVVTVAGEVDLRTAPELARALRADQQPLTVVDLTRVTFMSAAGLGILVQAAEQANERGRRLGLVAHDRVALRMLRMSGVAAAIPTFVSLSDAVRELAAQVH</sequence>